<keyword evidence="9" id="KW-0828">Tyrosine catabolism</keyword>
<comment type="function">
    <text evidence="13">Transaminase involved in tyrosine breakdown. Converts tyrosine to p-hydroxyphenylpyruvate.</text>
</comment>
<dbReference type="InterPro" id="IPR004838">
    <property type="entry name" value="NHTrfase_class1_PyrdxlP-BS"/>
</dbReference>
<comment type="subunit">
    <text evidence="4 13">Homodimer.</text>
</comment>
<evidence type="ECO:0000259" key="15">
    <source>
        <dbReference type="Pfam" id="PF00155"/>
    </source>
</evidence>
<dbReference type="EMBL" id="KY387937">
    <property type="protein sequence ID" value="AQX17837.1"/>
    <property type="molecule type" value="mRNA"/>
</dbReference>
<evidence type="ECO:0000313" key="16">
    <source>
        <dbReference type="EMBL" id="AQX17837.1"/>
    </source>
</evidence>
<keyword evidence="10 13" id="KW-0663">Pyridoxal phosphate</keyword>
<dbReference type="PROSITE" id="PS00105">
    <property type="entry name" value="AA_TRANSFER_CLASS_1"/>
    <property type="match status" value="1"/>
</dbReference>
<dbReference type="EC" id="2.6.1.5" evidence="5 13"/>
<dbReference type="PIRSF" id="PIRSF000517">
    <property type="entry name" value="Tyr_transaminase"/>
    <property type="match status" value="1"/>
</dbReference>
<evidence type="ECO:0000256" key="5">
    <source>
        <dbReference type="ARBA" id="ARBA00012749"/>
    </source>
</evidence>
<keyword evidence="7 16" id="KW-0032">Aminotransferase</keyword>
<dbReference type="AlphaFoldDB" id="A0A1S6WNG1"/>
<keyword evidence="11" id="KW-0585">Phenylalanine catabolism</keyword>
<protein>
    <recommendedName>
        <fullName evidence="6 13">Tyrosine aminotransferase</fullName>
        <shortName evidence="13">TAT</shortName>
        <ecNumber evidence="5 13">2.6.1.5</ecNumber>
    </recommendedName>
</protein>
<dbReference type="PANTHER" id="PTHR45744">
    <property type="entry name" value="TYROSINE AMINOTRANSFERASE"/>
    <property type="match status" value="1"/>
</dbReference>
<evidence type="ECO:0000256" key="9">
    <source>
        <dbReference type="ARBA" id="ARBA00022878"/>
    </source>
</evidence>
<dbReference type="UniPathway" id="UPA00139">
    <property type="reaction ID" value="UER00338"/>
</dbReference>
<dbReference type="InterPro" id="IPR005957">
    <property type="entry name" value="Tyrosine_aminoTrfase"/>
</dbReference>
<evidence type="ECO:0000256" key="6">
    <source>
        <dbReference type="ARBA" id="ARBA00015959"/>
    </source>
</evidence>
<dbReference type="GO" id="GO:0006572">
    <property type="term" value="P:L-tyrosine catabolic process"/>
    <property type="evidence" value="ECO:0007669"/>
    <property type="project" value="UniProtKB-KW"/>
</dbReference>
<name>A0A1S6WNG1_9METZ</name>
<dbReference type="Gene3D" id="3.90.1150.10">
    <property type="entry name" value="Aspartate Aminotransferase, domain 1"/>
    <property type="match status" value="1"/>
</dbReference>
<dbReference type="SUPFAM" id="SSF53383">
    <property type="entry name" value="PLP-dependent transferases"/>
    <property type="match status" value="1"/>
</dbReference>
<comment type="catalytic activity">
    <reaction evidence="12 13">
        <text>L-tyrosine + 2-oxoglutarate = 3-(4-hydroxyphenyl)pyruvate + L-glutamate</text>
        <dbReference type="Rhea" id="RHEA:15093"/>
        <dbReference type="ChEBI" id="CHEBI:16810"/>
        <dbReference type="ChEBI" id="CHEBI:29985"/>
        <dbReference type="ChEBI" id="CHEBI:36242"/>
        <dbReference type="ChEBI" id="CHEBI:58315"/>
        <dbReference type="EC" id="2.6.1.5"/>
    </reaction>
</comment>
<evidence type="ECO:0000256" key="8">
    <source>
        <dbReference type="ARBA" id="ARBA00022679"/>
    </source>
</evidence>
<comment type="similarity">
    <text evidence="3 13">Belongs to the class-I pyridoxal-phosphate-dependent aminotransferase family.</text>
</comment>
<proteinExistence type="evidence at transcript level"/>
<evidence type="ECO:0000256" key="4">
    <source>
        <dbReference type="ARBA" id="ARBA00011738"/>
    </source>
</evidence>
<dbReference type="GO" id="GO:0004838">
    <property type="term" value="F:L-tyrosine-2-oxoglutarate transaminase activity"/>
    <property type="evidence" value="ECO:0007669"/>
    <property type="project" value="UniProtKB-UniRule"/>
</dbReference>
<evidence type="ECO:0000256" key="13">
    <source>
        <dbReference type="PIRNR" id="PIRNR000517"/>
    </source>
</evidence>
<evidence type="ECO:0000256" key="12">
    <source>
        <dbReference type="ARBA" id="ARBA00047798"/>
    </source>
</evidence>
<accession>A0A1S6WNG1</accession>
<evidence type="ECO:0000256" key="2">
    <source>
        <dbReference type="ARBA" id="ARBA00005203"/>
    </source>
</evidence>
<evidence type="ECO:0000256" key="3">
    <source>
        <dbReference type="ARBA" id="ARBA00007441"/>
    </source>
</evidence>
<evidence type="ECO:0000256" key="14">
    <source>
        <dbReference type="PIRSR" id="PIRSR000517-1"/>
    </source>
</evidence>
<evidence type="ECO:0000256" key="7">
    <source>
        <dbReference type="ARBA" id="ARBA00022576"/>
    </source>
</evidence>
<comment type="pathway">
    <text evidence="2 13">Amino-acid degradation; L-phenylalanine degradation; acetoacetate and fumarate from L-phenylalanine: step 2/6.</text>
</comment>
<evidence type="ECO:0000256" key="11">
    <source>
        <dbReference type="ARBA" id="ARBA00023232"/>
    </source>
</evidence>
<sequence length="435" mass="48515">MRKSASNGIVQNGHKLMRQPVCTSKIEQSPCAENTLNPIRRLVDQLVINPNPDKNLLRLSIGDPSVFGNFNPPPQVLKAVSDNLATTCYGYVPAHGLVSTREAIAKYYNTRSSPLTSSDIYVTSGCSDALRIVMDCLGSEKRNILLPRPGFSLYETVAGNRGIPIKFYDLDPENDWEINLNQLDSLIDENTAAILVTNPSNPCGSAFSVQHQLDILAVAEKHGLPIIADEIYKDMVFEGESKSFGELSENVPVLSCGGLAKRWLVPGWRVGWIIVHDRHNRLSEVRGGLTRLCQVIIGSNVLIQGAVPQILETVPQSFYDDTLKRLKNASEIVYSELKDCPQIRPFKPKGAMYMMVQIKIEEFEDITDDMVFVEKLITEQSVFPLPANIFGIPNYVRLVLTVPEDILREACQRIVEFCQHHSVRVPRKKAKLTAS</sequence>
<dbReference type="InterPro" id="IPR005958">
    <property type="entry name" value="TyrNic_aminoTrfase"/>
</dbReference>
<dbReference type="InterPro" id="IPR015424">
    <property type="entry name" value="PyrdxlP-dep_Trfase"/>
</dbReference>
<dbReference type="CDD" id="cd00609">
    <property type="entry name" value="AAT_like"/>
    <property type="match status" value="1"/>
</dbReference>
<dbReference type="Pfam" id="PF00155">
    <property type="entry name" value="Aminotran_1_2"/>
    <property type="match status" value="1"/>
</dbReference>
<reference evidence="16" key="1">
    <citation type="submission" date="2016-10" db="EMBL/GenBank/DDBJ databases">
        <title>Transcriptomic survey across the phylum Ctenophora.</title>
        <authorList>
            <person name="Francis W.R."/>
            <person name="Haddock S.H.D."/>
        </authorList>
    </citation>
    <scope>NUCLEOTIDE SEQUENCE</scope>
    <source>
        <strain evidence="16">201209BW3</strain>
    </source>
</reference>
<comment type="cofactor">
    <cofactor evidence="1 13 14">
        <name>pyridoxal 5'-phosphate</name>
        <dbReference type="ChEBI" id="CHEBI:597326"/>
    </cofactor>
</comment>
<evidence type="ECO:0000256" key="1">
    <source>
        <dbReference type="ARBA" id="ARBA00001933"/>
    </source>
</evidence>
<dbReference type="PANTHER" id="PTHR45744:SF2">
    <property type="entry name" value="TYROSINE AMINOTRANSFERASE"/>
    <property type="match status" value="1"/>
</dbReference>
<evidence type="ECO:0000256" key="10">
    <source>
        <dbReference type="ARBA" id="ARBA00022898"/>
    </source>
</evidence>
<feature type="domain" description="Aminotransferase class I/classII large" evidence="15">
    <location>
        <begin position="55"/>
        <end position="414"/>
    </location>
</feature>
<dbReference type="InterPro" id="IPR015421">
    <property type="entry name" value="PyrdxlP-dep_Trfase_major"/>
</dbReference>
<dbReference type="NCBIfam" id="TIGR01264">
    <property type="entry name" value="tyr_amTase_E"/>
    <property type="match status" value="1"/>
</dbReference>
<dbReference type="InterPro" id="IPR015422">
    <property type="entry name" value="PyrdxlP-dep_Trfase_small"/>
</dbReference>
<dbReference type="GO" id="GO:0030170">
    <property type="term" value="F:pyridoxal phosphate binding"/>
    <property type="evidence" value="ECO:0007669"/>
    <property type="project" value="InterPro"/>
</dbReference>
<dbReference type="Gene3D" id="3.40.640.10">
    <property type="entry name" value="Type I PLP-dependent aspartate aminotransferase-like (Major domain)"/>
    <property type="match status" value="1"/>
</dbReference>
<organism evidence="16">
    <name type="scientific">Velamen paralellum</name>
    <dbReference type="NCBI Taxonomy" id="2930371"/>
    <lineage>
        <taxon>Eukaryota</taxon>
        <taxon>Metazoa</taxon>
        <taxon>Ctenophora</taxon>
        <taxon>Tentaculata</taxon>
        <taxon>Cestida</taxon>
        <taxon>Cestidae</taxon>
        <taxon>Velamen</taxon>
    </lineage>
</organism>
<keyword evidence="8 16" id="KW-0808">Transferase</keyword>
<dbReference type="GO" id="GO:0006559">
    <property type="term" value="P:L-phenylalanine catabolic process"/>
    <property type="evidence" value="ECO:0007669"/>
    <property type="project" value="UniProtKB-UniRule"/>
</dbReference>
<feature type="modified residue" description="N6-(pyridoxal phosphate)lysine" evidence="14">
    <location>
        <position position="261"/>
    </location>
</feature>
<dbReference type="InterPro" id="IPR004839">
    <property type="entry name" value="Aminotransferase_I/II_large"/>
</dbReference>
<dbReference type="NCBIfam" id="TIGR01265">
    <property type="entry name" value="tyr_nico_aTase"/>
    <property type="match status" value="1"/>
</dbReference>